<keyword evidence="5" id="KW-1185">Reference proteome</keyword>
<feature type="region of interest" description="Disordered" evidence="3">
    <location>
        <begin position="32"/>
        <end position="76"/>
    </location>
</feature>
<evidence type="ECO:0000256" key="3">
    <source>
        <dbReference type="SAM" id="MobiDB-lite"/>
    </source>
</evidence>
<dbReference type="KEGG" id="nch:A0U93_05290"/>
<comment type="similarity">
    <text evidence="1 2">Belongs to the OprB family.</text>
</comment>
<feature type="signal peptide" evidence="2">
    <location>
        <begin position="1"/>
        <end position="27"/>
    </location>
</feature>
<name>A0A1U9KTY6_9PROT</name>
<feature type="compositionally biased region" description="Polar residues" evidence="3">
    <location>
        <begin position="62"/>
        <end position="71"/>
    </location>
</feature>
<organism evidence="4 5">
    <name type="scientific">Neoasaia chiangmaiensis</name>
    <dbReference type="NCBI Taxonomy" id="320497"/>
    <lineage>
        <taxon>Bacteria</taxon>
        <taxon>Pseudomonadati</taxon>
        <taxon>Pseudomonadota</taxon>
        <taxon>Alphaproteobacteria</taxon>
        <taxon>Acetobacterales</taxon>
        <taxon>Acetobacteraceae</taxon>
        <taxon>Neoasaia</taxon>
    </lineage>
</organism>
<dbReference type="InterPro" id="IPR038673">
    <property type="entry name" value="OprB_sf"/>
</dbReference>
<dbReference type="STRING" id="320497.A0U93_05290"/>
<gene>
    <name evidence="4" type="ORF">A0U93_05290</name>
</gene>
<dbReference type="Proteomes" id="UP000188604">
    <property type="component" value="Chromosome"/>
</dbReference>
<evidence type="ECO:0000313" key="5">
    <source>
        <dbReference type="Proteomes" id="UP000188604"/>
    </source>
</evidence>
<dbReference type="AlphaFoldDB" id="A0A1U9KTY6"/>
<reference evidence="4 5" key="1">
    <citation type="submission" date="2016-03" db="EMBL/GenBank/DDBJ databases">
        <title>Acetic acid bacteria sequencing.</title>
        <authorList>
            <person name="Brandt J."/>
            <person name="Jakob F."/>
            <person name="Vogel R.F."/>
        </authorList>
    </citation>
    <scope>NUCLEOTIDE SEQUENCE [LARGE SCALE GENOMIC DNA]</scope>
    <source>
        <strain evidence="4 5">NBRC 101099</strain>
    </source>
</reference>
<dbReference type="GO" id="GO:0008643">
    <property type="term" value="P:carbohydrate transport"/>
    <property type="evidence" value="ECO:0007669"/>
    <property type="project" value="InterPro"/>
</dbReference>
<dbReference type="Pfam" id="PF04966">
    <property type="entry name" value="OprB"/>
    <property type="match status" value="1"/>
</dbReference>
<sequence length="499" mass="53238">MRRNVSGISLRKGLLLCSIAMSFGLPAAAVAQTSGGGATPTTGAGAGSSAASGNSASAPGLSKSTQTQTASIEDPGPFFAAPMGATHFFGDWGGIQPWLQKHGIHLLAAINEEFAGNVTGGKERAYSDAGQVGAELDIDWGMLAGIRNFWTHMLVVNGHGQNVSRNFGDSIAGVQEIYGARGNVVAHLVSMYGEYAFFHNRIDISAGDIPVGSFFAASPLFCDFMNVAICGNPAPNKYTPGNRDWPSGNIGAVIRVMPTAHTYIMGGLFAVSPHAYNGGISGWSLGQDGLGKLSTPVEIGWMPTFGKKKLVGHYKLGYSYDNSQYDNLYEDKNGESYQATGLPARKQAGMNSTWIILDQMLIRNGAGQTNGLIAFAGAMYTDGKTVAMRDHEWAGFVESGQPWGRPLDTIGVMYQHFDMSHTVALQQEASQALGVPYISNQWGNVYGVQSHENTYELFYSAHVARAMAIQPDFQYIQRPGATTTFKDAAVLGVQFTVVL</sequence>
<dbReference type="PANTHER" id="PTHR37944">
    <property type="entry name" value="PORIN B"/>
    <property type="match status" value="1"/>
</dbReference>
<dbReference type="InterPro" id="IPR007049">
    <property type="entry name" value="Carb-sel_porin_OprB"/>
</dbReference>
<dbReference type="PANTHER" id="PTHR37944:SF1">
    <property type="entry name" value="PORIN B"/>
    <property type="match status" value="1"/>
</dbReference>
<dbReference type="GO" id="GO:0015288">
    <property type="term" value="F:porin activity"/>
    <property type="evidence" value="ECO:0007669"/>
    <property type="project" value="InterPro"/>
</dbReference>
<dbReference type="GO" id="GO:0016020">
    <property type="term" value="C:membrane"/>
    <property type="evidence" value="ECO:0007669"/>
    <property type="project" value="InterPro"/>
</dbReference>
<feature type="compositionally biased region" description="Low complexity" evidence="3">
    <location>
        <begin position="39"/>
        <end position="60"/>
    </location>
</feature>
<feature type="chain" id="PRO_5011821802" evidence="2">
    <location>
        <begin position="28"/>
        <end position="499"/>
    </location>
</feature>
<accession>A0A1U9KTY6</accession>
<dbReference type="Gene3D" id="2.40.160.180">
    <property type="entry name" value="Carbohydrate-selective porin OprB"/>
    <property type="match status" value="1"/>
</dbReference>
<proteinExistence type="inferred from homology"/>
<dbReference type="InterPro" id="IPR052932">
    <property type="entry name" value="OprB_Porin"/>
</dbReference>
<evidence type="ECO:0000313" key="4">
    <source>
        <dbReference type="EMBL" id="AQS89306.1"/>
    </source>
</evidence>
<evidence type="ECO:0000256" key="1">
    <source>
        <dbReference type="ARBA" id="ARBA00008769"/>
    </source>
</evidence>
<keyword evidence="2" id="KW-0732">Signal</keyword>
<dbReference type="EMBL" id="CP014691">
    <property type="protein sequence ID" value="AQS89306.1"/>
    <property type="molecule type" value="Genomic_DNA"/>
</dbReference>
<protein>
    <submittedName>
        <fullName evidence="4">Porin</fullName>
    </submittedName>
</protein>
<evidence type="ECO:0000256" key="2">
    <source>
        <dbReference type="RuleBase" id="RU363072"/>
    </source>
</evidence>